<dbReference type="Proteomes" id="UP000198528">
    <property type="component" value="Unassembled WGS sequence"/>
</dbReference>
<dbReference type="InterPro" id="IPR050679">
    <property type="entry name" value="Bact_HTH_transcr_reg"/>
</dbReference>
<dbReference type="Gene3D" id="3.40.1410.10">
    <property type="entry name" value="Chorismate lyase-like"/>
    <property type="match status" value="1"/>
</dbReference>
<dbReference type="SMART" id="SM00866">
    <property type="entry name" value="UTRA"/>
    <property type="match status" value="1"/>
</dbReference>
<dbReference type="AlphaFoldDB" id="A0A1G6JYW7"/>
<dbReference type="EMBL" id="FMZL01000006">
    <property type="protein sequence ID" value="SDC23781.1"/>
    <property type="molecule type" value="Genomic_DNA"/>
</dbReference>
<dbReference type="PANTHER" id="PTHR44846:SF1">
    <property type="entry name" value="MANNOSYL-D-GLYCERATE TRANSPORT_METABOLISM SYSTEM REPRESSOR MNGR-RELATED"/>
    <property type="match status" value="1"/>
</dbReference>
<gene>
    <name evidence="5" type="ORF">SAMN04487824_10623</name>
</gene>
<dbReference type="SMART" id="SM00345">
    <property type="entry name" value="HTH_GNTR"/>
    <property type="match status" value="1"/>
</dbReference>
<evidence type="ECO:0000256" key="2">
    <source>
        <dbReference type="ARBA" id="ARBA00023125"/>
    </source>
</evidence>
<organism evidence="5 6">
    <name type="scientific">Parafannyhessea umbonata</name>
    <dbReference type="NCBI Taxonomy" id="604330"/>
    <lineage>
        <taxon>Bacteria</taxon>
        <taxon>Bacillati</taxon>
        <taxon>Actinomycetota</taxon>
        <taxon>Coriobacteriia</taxon>
        <taxon>Coriobacteriales</taxon>
        <taxon>Atopobiaceae</taxon>
        <taxon>Parafannyhessea</taxon>
    </lineage>
</organism>
<dbReference type="Pfam" id="PF07702">
    <property type="entry name" value="UTRA"/>
    <property type="match status" value="1"/>
</dbReference>
<dbReference type="PROSITE" id="PS50949">
    <property type="entry name" value="HTH_GNTR"/>
    <property type="match status" value="1"/>
</dbReference>
<feature type="domain" description="HTH gntR-type" evidence="4">
    <location>
        <begin position="6"/>
        <end position="74"/>
    </location>
</feature>
<keyword evidence="1" id="KW-0805">Transcription regulation</keyword>
<evidence type="ECO:0000259" key="4">
    <source>
        <dbReference type="PROSITE" id="PS50949"/>
    </source>
</evidence>
<dbReference type="STRING" id="604330.SAMN04489857_1467"/>
<dbReference type="RefSeq" id="WP_090845816.1">
    <property type="nucleotide sequence ID" value="NZ_FMZL01000006.1"/>
</dbReference>
<dbReference type="SUPFAM" id="SSF64288">
    <property type="entry name" value="Chorismate lyase-like"/>
    <property type="match status" value="1"/>
</dbReference>
<dbReference type="Gene3D" id="1.10.10.10">
    <property type="entry name" value="Winged helix-like DNA-binding domain superfamily/Winged helix DNA-binding domain"/>
    <property type="match status" value="1"/>
</dbReference>
<dbReference type="InterPro" id="IPR000524">
    <property type="entry name" value="Tscrpt_reg_HTH_GntR"/>
</dbReference>
<keyword evidence="6" id="KW-1185">Reference proteome</keyword>
<dbReference type="GO" id="GO:0003700">
    <property type="term" value="F:DNA-binding transcription factor activity"/>
    <property type="evidence" value="ECO:0007669"/>
    <property type="project" value="InterPro"/>
</dbReference>
<evidence type="ECO:0000256" key="3">
    <source>
        <dbReference type="ARBA" id="ARBA00023163"/>
    </source>
</evidence>
<dbReference type="CDD" id="cd07377">
    <property type="entry name" value="WHTH_GntR"/>
    <property type="match status" value="1"/>
</dbReference>
<dbReference type="InterPro" id="IPR028978">
    <property type="entry name" value="Chorismate_lyase_/UTRA_dom_sf"/>
</dbReference>
<dbReference type="Pfam" id="PF00392">
    <property type="entry name" value="GntR"/>
    <property type="match status" value="1"/>
</dbReference>
<dbReference type="SUPFAM" id="SSF46785">
    <property type="entry name" value="Winged helix' DNA-binding domain"/>
    <property type="match status" value="1"/>
</dbReference>
<evidence type="ECO:0000313" key="6">
    <source>
        <dbReference type="Proteomes" id="UP000198528"/>
    </source>
</evidence>
<evidence type="ECO:0000256" key="1">
    <source>
        <dbReference type="ARBA" id="ARBA00023015"/>
    </source>
</evidence>
<accession>A0A1G6JYW7</accession>
<dbReference type="InterPro" id="IPR036388">
    <property type="entry name" value="WH-like_DNA-bd_sf"/>
</dbReference>
<reference evidence="6" key="1">
    <citation type="submission" date="2016-10" db="EMBL/GenBank/DDBJ databases">
        <authorList>
            <person name="Varghese N."/>
            <person name="Submissions S."/>
        </authorList>
    </citation>
    <scope>NUCLEOTIDE SEQUENCE [LARGE SCALE GENOMIC DNA]</scope>
    <source>
        <strain evidence="6">DSM 22619</strain>
    </source>
</reference>
<dbReference type="GO" id="GO:0003677">
    <property type="term" value="F:DNA binding"/>
    <property type="evidence" value="ECO:0007669"/>
    <property type="project" value="UniProtKB-KW"/>
</dbReference>
<protein>
    <submittedName>
        <fullName evidence="5">GntR family transcriptional regulator</fullName>
    </submittedName>
</protein>
<proteinExistence type="predicted"/>
<dbReference type="InterPro" id="IPR011663">
    <property type="entry name" value="UTRA"/>
</dbReference>
<dbReference type="PRINTS" id="PR00035">
    <property type="entry name" value="HTHGNTR"/>
</dbReference>
<name>A0A1G6JYW7_9ACTN</name>
<sequence length="250" mass="27473">MVRGKIPPADAAVENIRNYINVNGLSEGEKLPSERDMCEMWGISRSALRSAIRHLTTMHVLESRQGSGTYVAPARPISYSGVGKVMGFSDNVRSSGHTPSSLVVSQGTCDADAHVAKKMGIDVDHAVFKLVRLRRVDGLPCMLETSMVNTDVCPGVASHDFSRESLFDVIRDGYCLDIAHGWDSLSISRLDEWEADLLGGKPGASVFFQQGVSRDGDGRCIEYYKSVIRPDRYTFVSLCGWPVDSQKALW</sequence>
<evidence type="ECO:0000313" key="5">
    <source>
        <dbReference type="EMBL" id="SDC23781.1"/>
    </source>
</evidence>
<keyword evidence="3" id="KW-0804">Transcription</keyword>
<keyword evidence="2" id="KW-0238">DNA-binding</keyword>
<dbReference type="InterPro" id="IPR036390">
    <property type="entry name" value="WH_DNA-bd_sf"/>
</dbReference>
<dbReference type="PANTHER" id="PTHR44846">
    <property type="entry name" value="MANNOSYL-D-GLYCERATE TRANSPORT/METABOLISM SYSTEM REPRESSOR MNGR-RELATED"/>
    <property type="match status" value="1"/>
</dbReference>
<dbReference type="GO" id="GO:0045892">
    <property type="term" value="P:negative regulation of DNA-templated transcription"/>
    <property type="evidence" value="ECO:0007669"/>
    <property type="project" value="TreeGrafter"/>
</dbReference>